<dbReference type="GO" id="GO:0046872">
    <property type="term" value="F:metal ion binding"/>
    <property type="evidence" value="ECO:0007669"/>
    <property type="project" value="UniProtKB-KW"/>
</dbReference>
<evidence type="ECO:0000256" key="6">
    <source>
        <dbReference type="ARBA" id="ARBA00022552"/>
    </source>
</evidence>
<dbReference type="Proteomes" id="UP000501451">
    <property type="component" value="Chromosome"/>
</dbReference>
<keyword evidence="14 17" id="KW-0460">Magnesium</keyword>
<evidence type="ECO:0000256" key="7">
    <source>
        <dbReference type="ARBA" id="ARBA00022664"/>
    </source>
</evidence>
<dbReference type="NCBIfam" id="TIGR02191">
    <property type="entry name" value="RNaseIII"/>
    <property type="match status" value="1"/>
</dbReference>
<dbReference type="PROSITE" id="PS50142">
    <property type="entry name" value="RNASE_3_2"/>
    <property type="match status" value="1"/>
</dbReference>
<evidence type="ECO:0000256" key="13">
    <source>
        <dbReference type="ARBA" id="ARBA00022801"/>
    </source>
</evidence>
<dbReference type="GO" id="GO:0003725">
    <property type="term" value="F:double-stranded RNA binding"/>
    <property type="evidence" value="ECO:0007669"/>
    <property type="project" value="TreeGrafter"/>
</dbReference>
<dbReference type="CDD" id="cd10845">
    <property type="entry name" value="DSRM_RNAse_III_family"/>
    <property type="match status" value="1"/>
</dbReference>
<feature type="domain" description="RNase III" evidence="19">
    <location>
        <begin position="1"/>
        <end position="134"/>
    </location>
</feature>
<dbReference type="GO" id="GO:0019843">
    <property type="term" value="F:rRNA binding"/>
    <property type="evidence" value="ECO:0007669"/>
    <property type="project" value="UniProtKB-KW"/>
</dbReference>
<dbReference type="SUPFAM" id="SSF54768">
    <property type="entry name" value="dsRNA-binding domain-like"/>
    <property type="match status" value="1"/>
</dbReference>
<dbReference type="PROSITE" id="PS50137">
    <property type="entry name" value="DS_RBD"/>
    <property type="match status" value="1"/>
</dbReference>
<dbReference type="GO" id="GO:0042802">
    <property type="term" value="F:identical protein binding"/>
    <property type="evidence" value="ECO:0007669"/>
    <property type="project" value="UniProtKB-ARBA"/>
</dbReference>
<feature type="binding site" evidence="17">
    <location>
        <position position="47"/>
    </location>
    <ligand>
        <name>Mg(2+)</name>
        <dbReference type="ChEBI" id="CHEBI:18420"/>
    </ligand>
</feature>
<evidence type="ECO:0000259" key="19">
    <source>
        <dbReference type="PROSITE" id="PS50142"/>
    </source>
</evidence>
<dbReference type="GO" id="GO:0005737">
    <property type="term" value="C:cytoplasm"/>
    <property type="evidence" value="ECO:0007669"/>
    <property type="project" value="UniProtKB-SubCell"/>
</dbReference>
<dbReference type="FunFam" id="3.30.160.20:FF:000003">
    <property type="entry name" value="Ribonuclease 3"/>
    <property type="match status" value="1"/>
</dbReference>
<keyword evidence="21" id="KW-1185">Reference proteome</keyword>
<dbReference type="SMART" id="SM00535">
    <property type="entry name" value="RIBOc"/>
    <property type="match status" value="1"/>
</dbReference>
<keyword evidence="10 17" id="KW-0479">Metal-binding</keyword>
<dbReference type="GO" id="GO:0008033">
    <property type="term" value="P:tRNA processing"/>
    <property type="evidence" value="ECO:0007669"/>
    <property type="project" value="UniProtKB-KW"/>
</dbReference>
<dbReference type="AlphaFoldDB" id="A0A6G7KBU0"/>
<dbReference type="GO" id="GO:0010468">
    <property type="term" value="P:regulation of gene expression"/>
    <property type="evidence" value="ECO:0007669"/>
    <property type="project" value="TreeGrafter"/>
</dbReference>
<dbReference type="GO" id="GO:0004525">
    <property type="term" value="F:ribonuclease III activity"/>
    <property type="evidence" value="ECO:0007669"/>
    <property type="project" value="UniProtKB-UniRule"/>
</dbReference>
<dbReference type="EMBL" id="CP049740">
    <property type="protein sequence ID" value="QII82729.1"/>
    <property type="molecule type" value="Genomic_DNA"/>
</dbReference>
<evidence type="ECO:0000256" key="3">
    <source>
        <dbReference type="ARBA" id="ARBA00010183"/>
    </source>
</evidence>
<keyword evidence="5 17" id="KW-0963">Cytoplasm</keyword>
<dbReference type="InterPro" id="IPR036389">
    <property type="entry name" value="RNase_III_sf"/>
</dbReference>
<dbReference type="GO" id="GO:0006364">
    <property type="term" value="P:rRNA processing"/>
    <property type="evidence" value="ECO:0007669"/>
    <property type="project" value="UniProtKB-UniRule"/>
</dbReference>
<evidence type="ECO:0000259" key="18">
    <source>
        <dbReference type="PROSITE" id="PS50137"/>
    </source>
</evidence>
<evidence type="ECO:0000256" key="4">
    <source>
        <dbReference type="ARBA" id="ARBA00011738"/>
    </source>
</evidence>
<feature type="active site" evidence="17">
    <location>
        <position position="123"/>
    </location>
</feature>
<name>A0A6G7KBU0_9LACT</name>
<evidence type="ECO:0000313" key="20">
    <source>
        <dbReference type="EMBL" id="QII82729.1"/>
    </source>
</evidence>
<dbReference type="PANTHER" id="PTHR11207:SF0">
    <property type="entry name" value="RIBONUCLEASE 3"/>
    <property type="match status" value="1"/>
</dbReference>
<dbReference type="Pfam" id="PF14622">
    <property type="entry name" value="Ribonucleas_3_3"/>
    <property type="match status" value="1"/>
</dbReference>
<gene>
    <name evidence="17" type="primary">rnc</name>
    <name evidence="20" type="ORF">G7057_09970</name>
</gene>
<dbReference type="InterPro" id="IPR000999">
    <property type="entry name" value="RNase_III_dom"/>
</dbReference>
<keyword evidence="15 17" id="KW-0694">RNA-binding</keyword>
<keyword evidence="11 17" id="KW-0699">rRNA-binding</keyword>
<dbReference type="FunFam" id="1.10.1520.10:FF:000001">
    <property type="entry name" value="Ribonuclease 3"/>
    <property type="match status" value="1"/>
</dbReference>
<dbReference type="EC" id="3.1.26.3" evidence="17"/>
<dbReference type="CDD" id="cd00593">
    <property type="entry name" value="RIBOc"/>
    <property type="match status" value="1"/>
</dbReference>
<sequence length="230" mass="26263">MEDLKNMIQTQFNVSFRNDSLLEEAFTHSSYVNEHRQLQLKHNERVEYLGDAVLEVVVSEFLFHHYPEWNEGKLTRLRAQIVCEPSLAAFAKECSFDQFIRLGKGEERMNGRKRPALLCDLFEAFIGALFLDQGMPAAKDFIYRVVLSKIKEDAFSHAMDYKTLLQEELQKDGDIQIKYQTVLEEGPSHAKHFEVAVFVNGDVLGRGSGTSKKSAEQNAAQMALNKSLKK</sequence>
<dbReference type="Gene3D" id="3.30.160.20">
    <property type="match status" value="1"/>
</dbReference>
<dbReference type="SUPFAM" id="SSF69065">
    <property type="entry name" value="RNase III domain-like"/>
    <property type="match status" value="1"/>
</dbReference>
<comment type="function">
    <text evidence="17">Digests double-stranded RNA. Involved in the processing of primary rRNA transcript to yield the immediate precursors to the large and small rRNAs (23S and 16S). Processes some mRNAs, and tRNAs when they are encoded in the rRNA operon. Processes pre-crRNA and tracrRNA of type II CRISPR loci if present in the organism.</text>
</comment>
<dbReference type="SMART" id="SM00358">
    <property type="entry name" value="DSRM"/>
    <property type="match status" value="1"/>
</dbReference>
<evidence type="ECO:0000256" key="9">
    <source>
        <dbReference type="ARBA" id="ARBA00022722"/>
    </source>
</evidence>
<organism evidence="20 21">
    <name type="scientific">Jeotgalibaca arthritidis</name>
    <dbReference type="NCBI Taxonomy" id="1868794"/>
    <lineage>
        <taxon>Bacteria</taxon>
        <taxon>Bacillati</taxon>
        <taxon>Bacillota</taxon>
        <taxon>Bacilli</taxon>
        <taxon>Lactobacillales</taxon>
        <taxon>Carnobacteriaceae</taxon>
        <taxon>Jeotgalibaca</taxon>
    </lineage>
</organism>
<dbReference type="Pfam" id="PF00035">
    <property type="entry name" value="dsrm"/>
    <property type="match status" value="1"/>
</dbReference>
<dbReference type="PANTHER" id="PTHR11207">
    <property type="entry name" value="RIBONUCLEASE III"/>
    <property type="match status" value="1"/>
</dbReference>
<evidence type="ECO:0000256" key="17">
    <source>
        <dbReference type="HAMAP-Rule" id="MF_00104"/>
    </source>
</evidence>
<keyword evidence="7 17" id="KW-0507">mRNA processing</keyword>
<dbReference type="KEGG" id="jar:G7057_09970"/>
<feature type="active site" evidence="17">
    <location>
        <position position="51"/>
    </location>
</feature>
<evidence type="ECO:0000256" key="2">
    <source>
        <dbReference type="ARBA" id="ARBA00004496"/>
    </source>
</evidence>
<dbReference type="HAMAP" id="MF_00104">
    <property type="entry name" value="RNase_III"/>
    <property type="match status" value="1"/>
</dbReference>
<feature type="binding site" evidence="17">
    <location>
        <position position="120"/>
    </location>
    <ligand>
        <name>Mg(2+)</name>
        <dbReference type="ChEBI" id="CHEBI:18420"/>
    </ligand>
</feature>
<feature type="binding site" evidence="17">
    <location>
        <position position="123"/>
    </location>
    <ligand>
        <name>Mg(2+)</name>
        <dbReference type="ChEBI" id="CHEBI:18420"/>
    </ligand>
</feature>
<comment type="cofactor">
    <cofactor evidence="17">
        <name>Mg(2+)</name>
        <dbReference type="ChEBI" id="CHEBI:18420"/>
    </cofactor>
</comment>
<feature type="domain" description="DRBM" evidence="18">
    <location>
        <begin position="160"/>
        <end position="229"/>
    </location>
</feature>
<comment type="similarity">
    <text evidence="3">Belongs to the ribonuclease III family.</text>
</comment>
<keyword evidence="13 17" id="KW-0378">Hydrolase</keyword>
<keyword evidence="6 17" id="KW-0698">rRNA processing</keyword>
<dbReference type="GO" id="GO:0006397">
    <property type="term" value="P:mRNA processing"/>
    <property type="evidence" value="ECO:0007669"/>
    <property type="project" value="UniProtKB-UniRule"/>
</dbReference>
<proteinExistence type="inferred from homology"/>
<evidence type="ECO:0000256" key="12">
    <source>
        <dbReference type="ARBA" id="ARBA00022759"/>
    </source>
</evidence>
<evidence type="ECO:0000256" key="1">
    <source>
        <dbReference type="ARBA" id="ARBA00000109"/>
    </source>
</evidence>
<dbReference type="InterPro" id="IPR014720">
    <property type="entry name" value="dsRBD_dom"/>
</dbReference>
<dbReference type="InterPro" id="IPR011907">
    <property type="entry name" value="RNase_III"/>
</dbReference>
<protein>
    <recommendedName>
        <fullName evidence="17">Ribonuclease 3</fullName>
        <ecNumber evidence="17">3.1.26.3</ecNumber>
    </recommendedName>
    <alternativeName>
        <fullName evidence="17">Ribonuclease III</fullName>
        <shortName evidence="17">RNase III</shortName>
    </alternativeName>
</protein>
<reference evidence="20 21" key="1">
    <citation type="journal article" date="2017" name="Int. J. Syst. Evol. Microbiol.">
        <title>Jeotgalibaca porci sp. nov. and Jeotgalibaca arthritidis sp. nov., isolated from pigs, and emended description of the genus Jeotgalibaca.</title>
        <authorList>
            <person name="Zamora L."/>
            <person name="Perez-Sancho M."/>
            <person name="Dominguez L."/>
            <person name="Fernandez-Garayzabal J.F."/>
            <person name="Vela A.I."/>
        </authorList>
    </citation>
    <scope>NUCLEOTIDE SEQUENCE [LARGE SCALE GENOMIC DNA]</scope>
    <source>
        <strain evidence="20 21">CECT 9157</strain>
    </source>
</reference>
<evidence type="ECO:0000256" key="11">
    <source>
        <dbReference type="ARBA" id="ARBA00022730"/>
    </source>
</evidence>
<evidence type="ECO:0000256" key="14">
    <source>
        <dbReference type="ARBA" id="ARBA00022842"/>
    </source>
</evidence>
<keyword evidence="9 17" id="KW-0540">Nuclease</keyword>
<keyword evidence="12 17" id="KW-0255">Endonuclease</keyword>
<comment type="catalytic activity">
    <reaction evidence="1 17">
        <text>Endonucleolytic cleavage to 5'-phosphomonoester.</text>
        <dbReference type="EC" id="3.1.26.3"/>
    </reaction>
</comment>
<evidence type="ECO:0000256" key="8">
    <source>
        <dbReference type="ARBA" id="ARBA00022694"/>
    </source>
</evidence>
<comment type="subcellular location">
    <subcellularLocation>
        <location evidence="2 17">Cytoplasm</location>
    </subcellularLocation>
</comment>
<accession>A0A6G7KBU0</accession>
<dbReference type="Gene3D" id="1.10.1520.10">
    <property type="entry name" value="Ribonuclease III domain"/>
    <property type="match status" value="1"/>
</dbReference>
<evidence type="ECO:0000313" key="21">
    <source>
        <dbReference type="Proteomes" id="UP000501451"/>
    </source>
</evidence>
<evidence type="ECO:0000256" key="16">
    <source>
        <dbReference type="ARBA" id="ARBA00053741"/>
    </source>
</evidence>
<evidence type="ECO:0000256" key="10">
    <source>
        <dbReference type="ARBA" id="ARBA00022723"/>
    </source>
</evidence>
<evidence type="ECO:0000256" key="5">
    <source>
        <dbReference type="ARBA" id="ARBA00022490"/>
    </source>
</evidence>
<keyword evidence="8 17" id="KW-0819">tRNA processing</keyword>
<comment type="subunit">
    <text evidence="4 17">Homodimer.</text>
</comment>
<comment type="function">
    <text evidence="16">Digests double-stranded RNA. Involved in the processing of primary rRNA transcript to yield the immediate precursors to the large and small rRNAs (23S and 16S). Also processes some mRNAs, and tRNAs when they are encoded in the rRNA operon.</text>
</comment>
<evidence type="ECO:0000256" key="15">
    <source>
        <dbReference type="ARBA" id="ARBA00022884"/>
    </source>
</evidence>